<protein>
    <submittedName>
        <fullName evidence="1">Uncharacterized protein</fullName>
    </submittedName>
</protein>
<organism evidence="1 2">
    <name type="scientific">Zalerion maritima</name>
    <dbReference type="NCBI Taxonomy" id="339359"/>
    <lineage>
        <taxon>Eukaryota</taxon>
        <taxon>Fungi</taxon>
        <taxon>Dikarya</taxon>
        <taxon>Ascomycota</taxon>
        <taxon>Pezizomycotina</taxon>
        <taxon>Sordariomycetes</taxon>
        <taxon>Lulworthiomycetidae</taxon>
        <taxon>Lulworthiales</taxon>
        <taxon>Lulworthiaceae</taxon>
        <taxon>Zalerion</taxon>
    </lineage>
</organism>
<name>A0AAD5RV41_9PEZI</name>
<evidence type="ECO:0000313" key="2">
    <source>
        <dbReference type="Proteomes" id="UP001201980"/>
    </source>
</evidence>
<sequence>MEDGGQRLAASGKPTLGKNIIAKDSLHLSFDLMSGLSSADSSICGHELGDEYVSGSVNHPSNINFHGFWQGVRA</sequence>
<comment type="caution">
    <text evidence="1">The sequence shown here is derived from an EMBL/GenBank/DDBJ whole genome shotgun (WGS) entry which is preliminary data.</text>
</comment>
<reference evidence="1" key="1">
    <citation type="submission" date="2022-07" db="EMBL/GenBank/DDBJ databases">
        <title>Draft genome sequence of Zalerion maritima ATCC 34329, a (micro)plastics degrading marine fungus.</title>
        <authorList>
            <person name="Paco A."/>
            <person name="Goncalves M.F.M."/>
            <person name="Rocha-Santos T.A.P."/>
            <person name="Alves A."/>
        </authorList>
    </citation>
    <scope>NUCLEOTIDE SEQUENCE</scope>
    <source>
        <strain evidence="1">ATCC 34329</strain>
    </source>
</reference>
<dbReference type="EMBL" id="JAKWBI020000042">
    <property type="protein sequence ID" value="KAJ2904876.1"/>
    <property type="molecule type" value="Genomic_DNA"/>
</dbReference>
<accession>A0AAD5RV41</accession>
<dbReference type="AlphaFoldDB" id="A0AAD5RV41"/>
<evidence type="ECO:0000313" key="1">
    <source>
        <dbReference type="EMBL" id="KAJ2904876.1"/>
    </source>
</evidence>
<proteinExistence type="predicted"/>
<dbReference type="Proteomes" id="UP001201980">
    <property type="component" value="Unassembled WGS sequence"/>
</dbReference>
<keyword evidence="2" id="KW-1185">Reference proteome</keyword>
<gene>
    <name evidence="1" type="ORF">MKZ38_006917</name>
</gene>